<evidence type="ECO:0000256" key="1">
    <source>
        <dbReference type="SAM" id="SignalP"/>
    </source>
</evidence>
<dbReference type="InterPro" id="IPR056734">
    <property type="entry name" value="NANM"/>
</dbReference>
<comment type="caution">
    <text evidence="2">The sequence shown here is derived from an EMBL/GenBank/DDBJ whole genome shotgun (WGS) entry which is preliminary data.</text>
</comment>
<dbReference type="Gene3D" id="2.120.10.80">
    <property type="entry name" value="Kelch-type beta propeller"/>
    <property type="match status" value="1"/>
</dbReference>
<feature type="chain" id="PRO_5020364310" description="Cyclically-permuted mutarotase family protein" evidence="1">
    <location>
        <begin position="23"/>
        <end position="385"/>
    </location>
</feature>
<dbReference type="AlphaFoldDB" id="A0A4R0Q4F4"/>
<keyword evidence="1" id="KW-0732">Signal</keyword>
<dbReference type="EMBL" id="SJSO01000011">
    <property type="protein sequence ID" value="TCD26162.1"/>
    <property type="molecule type" value="Genomic_DNA"/>
</dbReference>
<gene>
    <name evidence="2" type="ORF">EZ456_14195</name>
</gene>
<reference evidence="2 3" key="1">
    <citation type="submission" date="2019-02" db="EMBL/GenBank/DDBJ databases">
        <title>Pedobacter sp. RP-3-21 sp. nov., isolated from Arctic soil.</title>
        <authorList>
            <person name="Dahal R.H."/>
        </authorList>
    </citation>
    <scope>NUCLEOTIDE SEQUENCE [LARGE SCALE GENOMIC DNA]</scope>
    <source>
        <strain evidence="2 3">RP-3-21</strain>
    </source>
</reference>
<dbReference type="Pfam" id="PF24996">
    <property type="entry name" value="NANM"/>
    <property type="match status" value="2"/>
</dbReference>
<evidence type="ECO:0000313" key="3">
    <source>
        <dbReference type="Proteomes" id="UP000293925"/>
    </source>
</evidence>
<feature type="signal peptide" evidence="1">
    <location>
        <begin position="1"/>
        <end position="22"/>
    </location>
</feature>
<proteinExistence type="predicted"/>
<dbReference type="Proteomes" id="UP000293925">
    <property type="component" value="Unassembled WGS sequence"/>
</dbReference>
<name>A0A4R0Q4F4_9SPHI</name>
<evidence type="ECO:0008006" key="4">
    <source>
        <dbReference type="Google" id="ProtNLM"/>
    </source>
</evidence>
<protein>
    <recommendedName>
        <fullName evidence="4">Cyclically-permuted mutarotase family protein</fullName>
    </recommendedName>
</protein>
<dbReference type="SUPFAM" id="SSF117281">
    <property type="entry name" value="Kelch motif"/>
    <property type="match status" value="1"/>
</dbReference>
<keyword evidence="3" id="KW-1185">Reference proteome</keyword>
<dbReference type="RefSeq" id="WP_131531171.1">
    <property type="nucleotide sequence ID" value="NZ_SJSO01000011.1"/>
</dbReference>
<organism evidence="2 3">
    <name type="scientific">Pedobacter psychrodurus</name>
    <dbReference type="NCBI Taxonomy" id="2530456"/>
    <lineage>
        <taxon>Bacteria</taxon>
        <taxon>Pseudomonadati</taxon>
        <taxon>Bacteroidota</taxon>
        <taxon>Sphingobacteriia</taxon>
        <taxon>Sphingobacteriales</taxon>
        <taxon>Sphingobacteriaceae</taxon>
        <taxon>Pedobacter</taxon>
    </lineage>
</organism>
<dbReference type="PANTHER" id="PTHR45632">
    <property type="entry name" value="LD33804P"/>
    <property type="match status" value="1"/>
</dbReference>
<dbReference type="OrthoDB" id="9803597at2"/>
<dbReference type="SMART" id="SM00612">
    <property type="entry name" value="Kelch"/>
    <property type="match status" value="2"/>
</dbReference>
<evidence type="ECO:0000313" key="2">
    <source>
        <dbReference type="EMBL" id="TCD26162.1"/>
    </source>
</evidence>
<accession>A0A4R0Q4F4</accession>
<dbReference type="InterPro" id="IPR015915">
    <property type="entry name" value="Kelch-typ_b-propeller"/>
</dbReference>
<dbReference type="InterPro" id="IPR006652">
    <property type="entry name" value="Kelch_1"/>
</dbReference>
<sequence length="385" mass="42488">MKKIILYLTFLLTSITSSELSAQYQHVKHIDWTIAAQIPQAPKQKAAIGLAGAISGTNHNILLVAGGTNFPNEMPWNGGKKKYYDDVFLYQKTSPGLLLMSAKKELKLPFNLAYCAVCSTSQGIVVVGGENENGLSKKVLILNWEANKLQISFLPDLPNGLTNGALTAIGDVVYLAGGEVENGATDQFLSLNLTKQEEGWKKMINLPHAVSHMVLLHPEKSREIFLIGGRKRNQGDTSTLYKNVFAYNIDKQIWTIKESLPYPLSAASGVATEKDLLIFSGDQGEIFHQAEKLIAEIDWEKDPLKKESLNQQKIKLQSNHPGFSKSVLKYDIKQNTWLRLKGLLPYGTVTTNAVLLDHEVVIPGGEIKAGVRTPNILMGKLKPNK</sequence>